<feature type="transmembrane region" description="Helical" evidence="3">
    <location>
        <begin position="47"/>
        <end position="66"/>
    </location>
</feature>
<dbReference type="GO" id="GO:0016829">
    <property type="term" value="F:lyase activity"/>
    <property type="evidence" value="ECO:0007669"/>
    <property type="project" value="UniProtKB-KW"/>
</dbReference>
<keyword evidence="3" id="KW-0812">Transmembrane</keyword>
<keyword evidence="3" id="KW-0472">Membrane</keyword>
<feature type="transmembrane region" description="Helical" evidence="3">
    <location>
        <begin position="6"/>
        <end position="35"/>
    </location>
</feature>
<dbReference type="InterPro" id="IPR002762">
    <property type="entry name" value="CbiX-like"/>
</dbReference>
<dbReference type="EMBL" id="CEKZ01000014">
    <property type="protein sequence ID" value="CEQ04772.1"/>
    <property type="molecule type" value="Genomic_DNA"/>
</dbReference>
<proteinExistence type="predicted"/>
<dbReference type="RefSeq" id="WP_055336739.1">
    <property type="nucleotide sequence ID" value="NZ_CDNF01000025.1"/>
</dbReference>
<organism evidence="4 5">
    <name type="scientific">Paraclostridium sordellii</name>
    <name type="common">Clostridium sordellii</name>
    <dbReference type="NCBI Taxonomy" id="1505"/>
    <lineage>
        <taxon>Bacteria</taxon>
        <taxon>Bacillati</taxon>
        <taxon>Bacillota</taxon>
        <taxon>Clostridia</taxon>
        <taxon>Peptostreptococcales</taxon>
        <taxon>Peptostreptococcaceae</taxon>
        <taxon>Paraclostridium</taxon>
    </lineage>
</organism>
<name>A0A0C7IK86_PARSO</name>
<dbReference type="SUPFAM" id="SSF53800">
    <property type="entry name" value="Chelatase"/>
    <property type="match status" value="1"/>
</dbReference>
<dbReference type="Proteomes" id="UP000049127">
    <property type="component" value="Unassembled WGS sequence"/>
</dbReference>
<accession>A0A0C7IK86</accession>
<dbReference type="AlphaFoldDB" id="A0A0C7IK86"/>
<evidence type="ECO:0000313" key="5">
    <source>
        <dbReference type="Proteomes" id="UP000049127"/>
    </source>
</evidence>
<dbReference type="OrthoDB" id="1949854at2"/>
<protein>
    <submittedName>
        <fullName evidence="4">Cobalamin biosynthesis domain-containing protein</fullName>
    </submittedName>
</protein>
<evidence type="ECO:0000256" key="3">
    <source>
        <dbReference type="SAM" id="Phobius"/>
    </source>
</evidence>
<evidence type="ECO:0000256" key="2">
    <source>
        <dbReference type="ARBA" id="ARBA00023239"/>
    </source>
</evidence>
<dbReference type="Pfam" id="PF01903">
    <property type="entry name" value="CbiX"/>
    <property type="match status" value="1"/>
</dbReference>
<keyword evidence="1" id="KW-0479">Metal-binding</keyword>
<reference evidence="4 5" key="1">
    <citation type="submission" date="2015-01" db="EMBL/GenBank/DDBJ databases">
        <authorList>
            <person name="Aslett A.Martin."/>
            <person name="De Silva Nishadi"/>
        </authorList>
    </citation>
    <scope>NUCLEOTIDE SEQUENCE [LARGE SCALE GENOMIC DNA]</scope>
    <source>
        <strain evidence="4 5">R28058</strain>
    </source>
</reference>
<keyword evidence="2" id="KW-0456">Lyase</keyword>
<dbReference type="Gene3D" id="3.40.50.1400">
    <property type="match status" value="1"/>
</dbReference>
<keyword evidence="3" id="KW-1133">Transmembrane helix</keyword>
<sequence length="371" mass="43433">MIIPIYSGILLGLSLIFDGYMENIFIIATTIIIYYYITNYKKQYKEIFIGLIISYFLVNIFSIIVLKDNINQNIVDYDEEVSIKKETAVVLLYDGEDRNYDLSERANEIYFEQGYKSYGNMVYNLNKFKRYYENLGSSDFKDTANEIGINLKEKLGKDYKVINSYLYTKPYFENVIKNIINQGYKEIVICPMFITQGKDFEVFNERLQKMQLSKLGVHIELTDLFYKSDNLAKSYKNEIVGSAKNEDTDIGVLLIGLEDENNLEQDIIFREKIKYYIEKEKSTKIQIKLPLLENNKNDIIKSGEQLLEFGIDILHVVIPTCTIDNMHNKNLVESILQELDGPEIKFHYIYPKDKVKILVEEIYTQISLIKK</sequence>
<evidence type="ECO:0000256" key="1">
    <source>
        <dbReference type="ARBA" id="ARBA00022723"/>
    </source>
</evidence>
<gene>
    <name evidence="4" type="ORF">R28058_24901</name>
</gene>
<evidence type="ECO:0000313" key="4">
    <source>
        <dbReference type="EMBL" id="CEQ04772.1"/>
    </source>
</evidence>
<dbReference type="GO" id="GO:0046872">
    <property type="term" value="F:metal ion binding"/>
    <property type="evidence" value="ECO:0007669"/>
    <property type="project" value="UniProtKB-KW"/>
</dbReference>